<dbReference type="EMBL" id="KN819337">
    <property type="protein sequence ID" value="KIJ15269.1"/>
    <property type="molecule type" value="Genomic_DNA"/>
</dbReference>
<evidence type="ECO:0000313" key="2">
    <source>
        <dbReference type="EMBL" id="KIJ15269.1"/>
    </source>
</evidence>
<feature type="region of interest" description="Disordered" evidence="1">
    <location>
        <begin position="196"/>
        <end position="223"/>
    </location>
</feature>
<gene>
    <name evidence="2" type="ORF">PAXINDRAFT_11809</name>
</gene>
<reference evidence="3" key="2">
    <citation type="submission" date="2015-01" db="EMBL/GenBank/DDBJ databases">
        <title>Evolutionary Origins and Diversification of the Mycorrhizal Mutualists.</title>
        <authorList>
            <consortium name="DOE Joint Genome Institute"/>
            <consortium name="Mycorrhizal Genomics Consortium"/>
            <person name="Kohler A."/>
            <person name="Kuo A."/>
            <person name="Nagy L.G."/>
            <person name="Floudas D."/>
            <person name="Copeland A."/>
            <person name="Barry K.W."/>
            <person name="Cichocki N."/>
            <person name="Veneault-Fourrey C."/>
            <person name="LaButti K."/>
            <person name="Lindquist E.A."/>
            <person name="Lipzen A."/>
            <person name="Lundell T."/>
            <person name="Morin E."/>
            <person name="Murat C."/>
            <person name="Riley R."/>
            <person name="Ohm R."/>
            <person name="Sun H."/>
            <person name="Tunlid A."/>
            <person name="Henrissat B."/>
            <person name="Grigoriev I.V."/>
            <person name="Hibbett D.S."/>
            <person name="Martin F."/>
        </authorList>
    </citation>
    <scope>NUCLEOTIDE SEQUENCE [LARGE SCALE GENOMIC DNA]</scope>
    <source>
        <strain evidence="3">ATCC 200175</strain>
    </source>
</reference>
<feature type="compositionally biased region" description="Polar residues" evidence="1">
    <location>
        <begin position="1"/>
        <end position="13"/>
    </location>
</feature>
<name>A0A0C9SYW7_PAXIN</name>
<feature type="region of interest" description="Disordered" evidence="1">
    <location>
        <begin position="67"/>
        <end position="113"/>
    </location>
</feature>
<feature type="region of interest" description="Disordered" evidence="1">
    <location>
        <begin position="318"/>
        <end position="425"/>
    </location>
</feature>
<feature type="compositionally biased region" description="Basic residues" evidence="1">
    <location>
        <begin position="82"/>
        <end position="92"/>
    </location>
</feature>
<proteinExistence type="predicted"/>
<keyword evidence="3" id="KW-1185">Reference proteome</keyword>
<feature type="compositionally biased region" description="Acidic residues" evidence="1">
    <location>
        <begin position="399"/>
        <end position="411"/>
    </location>
</feature>
<organism evidence="2 3">
    <name type="scientific">Paxillus involutus ATCC 200175</name>
    <dbReference type="NCBI Taxonomy" id="664439"/>
    <lineage>
        <taxon>Eukaryota</taxon>
        <taxon>Fungi</taxon>
        <taxon>Dikarya</taxon>
        <taxon>Basidiomycota</taxon>
        <taxon>Agaricomycotina</taxon>
        <taxon>Agaricomycetes</taxon>
        <taxon>Agaricomycetidae</taxon>
        <taxon>Boletales</taxon>
        <taxon>Paxilineae</taxon>
        <taxon>Paxillaceae</taxon>
        <taxon>Paxillus</taxon>
    </lineage>
</organism>
<evidence type="ECO:0000256" key="1">
    <source>
        <dbReference type="SAM" id="MobiDB-lite"/>
    </source>
</evidence>
<feature type="compositionally biased region" description="Acidic residues" evidence="1">
    <location>
        <begin position="196"/>
        <end position="205"/>
    </location>
</feature>
<evidence type="ECO:0000313" key="3">
    <source>
        <dbReference type="Proteomes" id="UP000053647"/>
    </source>
</evidence>
<dbReference type="AlphaFoldDB" id="A0A0C9SYW7"/>
<reference evidence="2 3" key="1">
    <citation type="submission" date="2014-06" db="EMBL/GenBank/DDBJ databases">
        <authorList>
            <consortium name="DOE Joint Genome Institute"/>
            <person name="Kuo A."/>
            <person name="Kohler A."/>
            <person name="Nagy L.G."/>
            <person name="Floudas D."/>
            <person name="Copeland A."/>
            <person name="Barry K.W."/>
            <person name="Cichocki N."/>
            <person name="Veneault-Fourrey C."/>
            <person name="LaButti K."/>
            <person name="Lindquist E.A."/>
            <person name="Lipzen A."/>
            <person name="Lundell T."/>
            <person name="Morin E."/>
            <person name="Murat C."/>
            <person name="Sun H."/>
            <person name="Tunlid A."/>
            <person name="Henrissat B."/>
            <person name="Grigoriev I.V."/>
            <person name="Hibbett D.S."/>
            <person name="Martin F."/>
            <person name="Nordberg H.P."/>
            <person name="Cantor M.N."/>
            <person name="Hua S.X."/>
        </authorList>
    </citation>
    <scope>NUCLEOTIDE SEQUENCE [LARGE SCALE GENOMIC DNA]</scope>
    <source>
        <strain evidence="2 3">ATCC 200175</strain>
    </source>
</reference>
<feature type="compositionally biased region" description="Basic and acidic residues" evidence="1">
    <location>
        <begin position="363"/>
        <end position="379"/>
    </location>
</feature>
<feature type="region of interest" description="Disordered" evidence="1">
    <location>
        <begin position="1"/>
        <end position="32"/>
    </location>
</feature>
<feature type="region of interest" description="Disordered" evidence="1">
    <location>
        <begin position="124"/>
        <end position="143"/>
    </location>
</feature>
<dbReference type="Proteomes" id="UP000053647">
    <property type="component" value="Unassembled WGS sequence"/>
</dbReference>
<sequence length="425" mass="46495">MGWEQSQNAQENPTPELEQPALRCSSHLGHGLGGVIKQHTKIEQIQMEPLRPKKAHVNEVVIASQPVNPFAPPSLEPSQVLRRQKKKQKMVKHNMSNEEAQDDPGPSVRPTPKLHVANQEDIYGLREPDGGQTTAGVNEDPGDELLSGFDRDALIDNPEEAHFLPGYDGRSDDGATVSWGDMDADMDGLGGADGSGEEMNIDEPDGPYHNDNNNNNYQDSDDSSRHATLQALGCFSELESDEAIPVAPKHQMLPHRPNQRTQLLNKPTANHKAHGASLPQPLHHHVQLVVPGPSKSAKAIRKLSHPAAMTIQAPRVVPSKSNPVKMARKSSHPAAKTVQAQNKLCITSKPKKTGGSKAPKPARLNEIRKHSRMDAHPVPDVEDEDDNEEDNNKEKDNNEAEVEAEADDDSNENTCKAINKEATKL</sequence>
<protein>
    <submittedName>
        <fullName evidence="2">Uncharacterized protein</fullName>
    </submittedName>
</protein>
<feature type="compositionally biased region" description="Acidic residues" evidence="1">
    <location>
        <begin position="380"/>
        <end position="389"/>
    </location>
</feature>
<accession>A0A0C9SYW7</accession>
<dbReference type="HOGENOM" id="CLU_645740_0_0_1"/>